<reference evidence="6" key="1">
    <citation type="submission" date="2020-06" db="EMBL/GenBank/DDBJ databases">
        <authorList>
            <consortium name="Plant Systems Biology data submission"/>
        </authorList>
    </citation>
    <scope>NUCLEOTIDE SEQUENCE</scope>
    <source>
        <strain evidence="6">D6</strain>
    </source>
</reference>
<proteinExistence type="predicted"/>
<dbReference type="InterPro" id="IPR008422">
    <property type="entry name" value="KN_HD"/>
</dbReference>
<feature type="region of interest" description="Disordered" evidence="4">
    <location>
        <begin position="70"/>
        <end position="93"/>
    </location>
</feature>
<evidence type="ECO:0000256" key="2">
    <source>
        <dbReference type="ARBA" id="ARBA00023155"/>
    </source>
</evidence>
<gene>
    <name evidence="6" type="ORF">SEMRO_355_G124950.1</name>
</gene>
<keyword evidence="7" id="KW-1185">Reference proteome</keyword>
<dbReference type="SMART" id="SM00389">
    <property type="entry name" value="HOX"/>
    <property type="match status" value="1"/>
</dbReference>
<dbReference type="OrthoDB" id="10056939at2759"/>
<evidence type="ECO:0000259" key="5">
    <source>
        <dbReference type="SMART" id="SM00389"/>
    </source>
</evidence>
<dbReference type="InterPro" id="IPR009057">
    <property type="entry name" value="Homeodomain-like_sf"/>
</dbReference>
<evidence type="ECO:0000256" key="4">
    <source>
        <dbReference type="SAM" id="MobiDB-lite"/>
    </source>
</evidence>
<keyword evidence="3" id="KW-0539">Nucleus</keyword>
<dbReference type="InterPro" id="IPR001356">
    <property type="entry name" value="HD"/>
</dbReference>
<dbReference type="InterPro" id="IPR050224">
    <property type="entry name" value="TALE_homeobox"/>
</dbReference>
<organism evidence="6 7">
    <name type="scientific">Seminavis robusta</name>
    <dbReference type="NCBI Taxonomy" id="568900"/>
    <lineage>
        <taxon>Eukaryota</taxon>
        <taxon>Sar</taxon>
        <taxon>Stramenopiles</taxon>
        <taxon>Ochrophyta</taxon>
        <taxon>Bacillariophyta</taxon>
        <taxon>Bacillariophyceae</taxon>
        <taxon>Bacillariophycidae</taxon>
        <taxon>Naviculales</taxon>
        <taxon>Naviculaceae</taxon>
        <taxon>Seminavis</taxon>
    </lineage>
</organism>
<name>A0A9N8HBB0_9STRA</name>
<evidence type="ECO:0000313" key="6">
    <source>
        <dbReference type="EMBL" id="CAB9508643.1"/>
    </source>
</evidence>
<evidence type="ECO:0000313" key="7">
    <source>
        <dbReference type="Proteomes" id="UP001153069"/>
    </source>
</evidence>
<dbReference type="Gene3D" id="1.10.10.60">
    <property type="entry name" value="Homeodomain-like"/>
    <property type="match status" value="1"/>
</dbReference>
<evidence type="ECO:0000256" key="3">
    <source>
        <dbReference type="ARBA" id="ARBA00023242"/>
    </source>
</evidence>
<dbReference type="Proteomes" id="UP001153069">
    <property type="component" value="Unassembled WGS sequence"/>
</dbReference>
<feature type="compositionally biased region" description="Polar residues" evidence="4">
    <location>
        <begin position="70"/>
        <end position="79"/>
    </location>
</feature>
<dbReference type="GO" id="GO:0003677">
    <property type="term" value="F:DNA binding"/>
    <property type="evidence" value="ECO:0007669"/>
    <property type="project" value="UniProtKB-KW"/>
</dbReference>
<accession>A0A9N8HBB0</accession>
<dbReference type="AlphaFoldDB" id="A0A9N8HBB0"/>
<dbReference type="PANTHER" id="PTHR11850">
    <property type="entry name" value="HOMEOBOX PROTEIN TRANSCRIPTION FACTORS"/>
    <property type="match status" value="1"/>
</dbReference>
<protein>
    <recommendedName>
        <fullName evidence="5">Homeobox domain-containing protein</fullName>
    </recommendedName>
</protein>
<keyword evidence="1" id="KW-0238">DNA-binding</keyword>
<dbReference type="GO" id="GO:0006355">
    <property type="term" value="P:regulation of DNA-templated transcription"/>
    <property type="evidence" value="ECO:0007669"/>
    <property type="project" value="InterPro"/>
</dbReference>
<dbReference type="CDD" id="cd00086">
    <property type="entry name" value="homeodomain"/>
    <property type="match status" value="1"/>
</dbReference>
<feature type="domain" description="Homeobox" evidence="5">
    <location>
        <begin position="294"/>
        <end position="359"/>
    </location>
</feature>
<dbReference type="SUPFAM" id="SSF46689">
    <property type="entry name" value="Homeodomain-like"/>
    <property type="match status" value="1"/>
</dbReference>
<comment type="caution">
    <text evidence="6">The sequence shown here is derived from an EMBL/GenBank/DDBJ whole genome shotgun (WGS) entry which is preliminary data.</text>
</comment>
<sequence>MRETVLPRPPLAALKQPKLKLPQNLDSSNVVKHTMAQIIQHNDDMTNSASSSSSLSMMPELLLPTVTSSFDCHSQSSQDQHGKHASSGSRLEWNGSNPLEWIESIAAAAETRASIANGGKVAAPIRVNGVNLSLKRPMHYKLTRKVAGVEDEEEPYNLKDDSDQRKRSRVPAGHATAAANQQDALKQGPWDLTELLNDEMQPKSLVHSLHYVVLTFESKDKASRFVQSSYQRIRSHFEAELHRIKGMHVARGPCKANIASQMAMLGVLYNETQVKMEALIRMEEAETQKRPDAATTAHTVAKKDFTNFMSAWLRDNWTNPYPDDDGLIELADACSSTPTVISNWLINARTRKWRPAIVKAFDMKRPSELLLEDSLNIFDGNPVREIPQELEQHHSAGAGCEDDHCQQVNKRAKTSY</sequence>
<keyword evidence="2" id="KW-0371">Homeobox</keyword>
<evidence type="ECO:0000256" key="1">
    <source>
        <dbReference type="ARBA" id="ARBA00023125"/>
    </source>
</evidence>
<dbReference type="Pfam" id="PF05920">
    <property type="entry name" value="Homeobox_KN"/>
    <property type="match status" value="1"/>
</dbReference>
<dbReference type="EMBL" id="CAICTM010000354">
    <property type="protein sequence ID" value="CAB9508643.1"/>
    <property type="molecule type" value="Genomic_DNA"/>
</dbReference>